<dbReference type="InterPro" id="IPR026467">
    <property type="entry name" value="Ser/Gly_Cys_C_dom"/>
</dbReference>
<keyword evidence="1" id="KW-0472">Membrane</keyword>
<evidence type="ECO:0000256" key="1">
    <source>
        <dbReference type="SAM" id="Phobius"/>
    </source>
</evidence>
<feature type="transmembrane region" description="Helical" evidence="1">
    <location>
        <begin position="215"/>
        <end position="236"/>
    </location>
</feature>
<feature type="transmembrane region" description="Helical" evidence="1">
    <location>
        <begin position="182"/>
        <end position="203"/>
    </location>
</feature>
<evidence type="ECO:0000313" key="2">
    <source>
        <dbReference type="EMBL" id="MCP2728526.1"/>
    </source>
</evidence>
<feature type="transmembrane region" description="Helical" evidence="1">
    <location>
        <begin position="375"/>
        <end position="394"/>
    </location>
</feature>
<dbReference type="RefSeq" id="WP_254011322.1">
    <property type="nucleotide sequence ID" value="NZ_JAMZMM010000059.1"/>
</dbReference>
<evidence type="ECO:0000313" key="3">
    <source>
        <dbReference type="Proteomes" id="UP001204953"/>
    </source>
</evidence>
<name>A0AAE3GRC5_9CYAN</name>
<dbReference type="Proteomes" id="UP001204953">
    <property type="component" value="Unassembled WGS sequence"/>
</dbReference>
<reference evidence="2" key="1">
    <citation type="submission" date="2022-06" db="EMBL/GenBank/DDBJ databases">
        <title>New cyanobacteria of genus Symplocastrum in benthos of Lake Baikal.</title>
        <authorList>
            <person name="Sorokovikova E."/>
            <person name="Tikhonova I."/>
            <person name="Krasnopeev A."/>
            <person name="Evseev P."/>
            <person name="Gladkikh A."/>
            <person name="Belykh O."/>
        </authorList>
    </citation>
    <scope>NUCLEOTIDE SEQUENCE</scope>
    <source>
        <strain evidence="2">BBK-W-15</strain>
    </source>
</reference>
<protein>
    <submittedName>
        <fullName evidence="2">TIGR04222 domain-containing membrane protein</fullName>
    </submittedName>
</protein>
<comment type="caution">
    <text evidence="2">The sequence shown here is derived from an EMBL/GenBank/DDBJ whole genome shotgun (WGS) entry which is preliminary data.</text>
</comment>
<keyword evidence="3" id="KW-1185">Reference proteome</keyword>
<keyword evidence="1" id="KW-1133">Transmembrane helix</keyword>
<dbReference type="AlphaFoldDB" id="A0AAE3GRC5"/>
<keyword evidence="1" id="KW-0812">Transmembrane</keyword>
<accession>A0AAE3GRC5</accession>
<dbReference type="EMBL" id="JAMZMM010000059">
    <property type="protein sequence ID" value="MCP2728526.1"/>
    <property type="molecule type" value="Genomic_DNA"/>
</dbReference>
<dbReference type="NCBIfam" id="TIGR04222">
    <property type="entry name" value="near_uncomplex"/>
    <property type="match status" value="1"/>
</dbReference>
<sequence>MNQQQLEIYQRIQAFPLDEPDSNLPFSKKLARENGWSAEYTQRVIEEYKNFTFLAVVAGHPVSPSDRVDQVWHLHLTYTHSYWDKFCPNILQMPFHHIPSRGGNSEHDKLNDWYSKTLVSYQIFLGKAPPADIWTPLDIRCNRPETFIRVNTQENWILPQPSVNLSKLRLVRWLRPTQASQIATLLFFLTLTVTGCQSTLTTIPNPLDFTGPEFISFYLLVASAVIMLAFWLRWYLRKPESKQPDGANSLDAYEIAYLAGENERAVDAAIANLVQKGHLKLLNNNLELGTPLPSHSHQLEQEIVQSISINGKPDRIRQAVKSTTKLIAKRLEEGGFLVTYSQAQIAQRLPALSVGMVLLLGIAKIFVGISRGKPVGFLIFLCVITALFAFGFLIKPYRSRYGDSTLAKLENKYQNLKTPSASENYELALAFGLFGSIVLADSALADLKNLLVPPTTTSSGGGGDSGGSSCGGGGGCGGGCGGCGGD</sequence>
<feature type="transmembrane region" description="Helical" evidence="1">
    <location>
        <begin position="349"/>
        <end position="369"/>
    </location>
</feature>
<organism evidence="2 3">
    <name type="scientific">Limnofasciculus baicalensis BBK-W-15</name>
    <dbReference type="NCBI Taxonomy" id="2699891"/>
    <lineage>
        <taxon>Bacteria</taxon>
        <taxon>Bacillati</taxon>
        <taxon>Cyanobacteriota</taxon>
        <taxon>Cyanophyceae</taxon>
        <taxon>Coleofasciculales</taxon>
        <taxon>Coleofasciculaceae</taxon>
        <taxon>Limnofasciculus</taxon>
        <taxon>Limnofasciculus baicalensis</taxon>
    </lineage>
</organism>
<proteinExistence type="predicted"/>
<gene>
    <name evidence="2" type="ORF">NJ959_08555</name>
</gene>